<dbReference type="Pfam" id="PF06964">
    <property type="entry name" value="Alpha-L-AF_C"/>
    <property type="match status" value="1"/>
</dbReference>
<evidence type="ECO:0000256" key="7">
    <source>
        <dbReference type="ARBA" id="ARBA00023295"/>
    </source>
</evidence>
<sequence>MFYKKFIAAALALAAASASCAAQLDATFDVRADQPAAQISRNLYGHFVEHLGRGVYEGIWVGERSAIPNTRGIRNDVVAALRKLNVPVVRWPGGCFADVYHWQDGIGPRDKRPLGTNTSWGNIQETNAFGTHEFMDFVSQVGARPYVGVNMGTGTTAEGKAWMEYMTAPPGTPAAKARQQNGQEAAWDVPFVGVGNESWGCGGQMRAEFYADQYRLYQGFLHGYSKNKPFFVAAGPDSDDYHWTETVMERAMDWRERPVAPLLYNVDKPLFNGLALHFYTLASNDWFKMGDSAGFPEKEWISTLKRALTMDELIRKHSAIMDRHDPGKKVALVVDEWGTWYKAANNQPSSLYQQNTLRDALVAAVTLNIFHHHSDRVRMANIAQMVNVLQSVILTDKEKMLLTPTYHVFDMYQVHQDATHIPVELQSPQYRHGEVSIPALSVSASRGADGKIHISVANLDPHHSIKVSARLKGFTARSVTGQVLTAGAMDAHNDFDAADRFVPVALKGVAIVDGQLRAEFPAKSVTVLELQPSGTGAR</sequence>
<protein>
    <recommendedName>
        <fullName evidence="4">non-reducing end alpha-L-arabinofuranosidase</fullName>
        <ecNumber evidence="4">3.2.1.55</ecNumber>
    </recommendedName>
</protein>
<dbReference type="EC" id="3.2.1.55" evidence="4"/>
<evidence type="ECO:0000256" key="5">
    <source>
        <dbReference type="ARBA" id="ARBA00022801"/>
    </source>
</evidence>
<comment type="subunit">
    <text evidence="3">Homohexamer; trimer of dimers.</text>
</comment>
<dbReference type="InterPro" id="IPR017853">
    <property type="entry name" value="GH"/>
</dbReference>
<dbReference type="GO" id="GO:0046556">
    <property type="term" value="F:alpha-L-arabinofuranosidase activity"/>
    <property type="evidence" value="ECO:0007669"/>
    <property type="project" value="UniProtKB-EC"/>
</dbReference>
<dbReference type="GO" id="GO:0046373">
    <property type="term" value="P:L-arabinose metabolic process"/>
    <property type="evidence" value="ECO:0007669"/>
    <property type="project" value="InterPro"/>
</dbReference>
<feature type="chain" id="PRO_5030872031" description="non-reducing end alpha-L-arabinofuranosidase" evidence="8">
    <location>
        <begin position="22"/>
        <end position="538"/>
    </location>
</feature>
<evidence type="ECO:0000256" key="6">
    <source>
        <dbReference type="ARBA" id="ARBA00023277"/>
    </source>
</evidence>
<evidence type="ECO:0000313" key="11">
    <source>
        <dbReference type="Proteomes" id="UP000446768"/>
    </source>
</evidence>
<dbReference type="SMART" id="SM00813">
    <property type="entry name" value="Alpha-L-AF_C"/>
    <property type="match status" value="1"/>
</dbReference>
<dbReference type="Pfam" id="PF22848">
    <property type="entry name" value="ASD1_dom"/>
    <property type="match status" value="1"/>
</dbReference>
<dbReference type="SUPFAM" id="SSF51445">
    <property type="entry name" value="(Trans)glycosidases"/>
    <property type="match status" value="1"/>
</dbReference>
<evidence type="ECO:0000256" key="4">
    <source>
        <dbReference type="ARBA" id="ARBA00012670"/>
    </source>
</evidence>
<feature type="domain" description="Alpha-L-arabinofuranosidase C-terminal" evidence="9">
    <location>
        <begin position="335"/>
        <end position="524"/>
    </location>
</feature>
<reference evidence="10 11" key="1">
    <citation type="submission" date="2019-11" db="EMBL/GenBank/DDBJ databases">
        <title>Novel species isolated from a subtropical stream in China.</title>
        <authorList>
            <person name="Lu H."/>
        </authorList>
    </citation>
    <scope>NUCLEOTIDE SEQUENCE [LARGE SCALE GENOMIC DNA]</scope>
    <source>
        <strain evidence="10 11">FT92W</strain>
    </source>
</reference>
<evidence type="ECO:0000313" key="10">
    <source>
        <dbReference type="EMBL" id="MRV70322.1"/>
    </source>
</evidence>
<dbReference type="PANTHER" id="PTHR43576">
    <property type="entry name" value="ALPHA-L-ARABINOFURANOSIDASE C-RELATED"/>
    <property type="match status" value="1"/>
</dbReference>
<feature type="signal peptide" evidence="8">
    <location>
        <begin position="1"/>
        <end position="21"/>
    </location>
</feature>
<keyword evidence="8" id="KW-0732">Signal</keyword>
<keyword evidence="5" id="KW-0378">Hydrolase</keyword>
<evidence type="ECO:0000256" key="8">
    <source>
        <dbReference type="SAM" id="SignalP"/>
    </source>
</evidence>
<keyword evidence="6" id="KW-0119">Carbohydrate metabolism</keyword>
<gene>
    <name evidence="10" type="ORF">GJ700_01120</name>
</gene>
<organism evidence="10 11">
    <name type="scientific">Pseudoduganella rivuli</name>
    <dbReference type="NCBI Taxonomy" id="2666085"/>
    <lineage>
        <taxon>Bacteria</taxon>
        <taxon>Pseudomonadati</taxon>
        <taxon>Pseudomonadota</taxon>
        <taxon>Betaproteobacteria</taxon>
        <taxon>Burkholderiales</taxon>
        <taxon>Oxalobacteraceae</taxon>
        <taxon>Telluria group</taxon>
        <taxon>Pseudoduganella</taxon>
    </lineage>
</organism>
<dbReference type="PROSITE" id="PS51257">
    <property type="entry name" value="PROKAR_LIPOPROTEIN"/>
    <property type="match status" value="1"/>
</dbReference>
<keyword evidence="11" id="KW-1185">Reference proteome</keyword>
<dbReference type="InterPro" id="IPR013780">
    <property type="entry name" value="Glyco_hydro_b"/>
</dbReference>
<dbReference type="GO" id="GO:0000272">
    <property type="term" value="P:polysaccharide catabolic process"/>
    <property type="evidence" value="ECO:0007669"/>
    <property type="project" value="TreeGrafter"/>
</dbReference>
<dbReference type="Proteomes" id="UP000446768">
    <property type="component" value="Unassembled WGS sequence"/>
</dbReference>
<dbReference type="AlphaFoldDB" id="A0A7X2LRV7"/>
<dbReference type="SUPFAM" id="SSF51011">
    <property type="entry name" value="Glycosyl hydrolase domain"/>
    <property type="match status" value="1"/>
</dbReference>
<comment type="similarity">
    <text evidence="2">Belongs to the glycosyl hydrolase 51 family.</text>
</comment>
<dbReference type="InterPro" id="IPR055235">
    <property type="entry name" value="ASD1_cat"/>
</dbReference>
<comment type="caution">
    <text evidence="10">The sequence shown here is derived from an EMBL/GenBank/DDBJ whole genome shotgun (WGS) entry which is preliminary data.</text>
</comment>
<evidence type="ECO:0000259" key="9">
    <source>
        <dbReference type="SMART" id="SM00813"/>
    </source>
</evidence>
<dbReference type="Gene3D" id="3.20.20.80">
    <property type="entry name" value="Glycosidases"/>
    <property type="match status" value="1"/>
</dbReference>
<dbReference type="Gene3D" id="2.60.40.1180">
    <property type="entry name" value="Golgi alpha-mannosidase II"/>
    <property type="match status" value="1"/>
</dbReference>
<dbReference type="RefSeq" id="WP_154370808.1">
    <property type="nucleotide sequence ID" value="NZ_WKJJ01000001.1"/>
</dbReference>
<dbReference type="InterPro" id="IPR010720">
    <property type="entry name" value="Alpha-L-AF_C"/>
</dbReference>
<comment type="catalytic activity">
    <reaction evidence="1">
        <text>Hydrolysis of terminal non-reducing alpha-L-arabinofuranoside residues in alpha-L-arabinosides.</text>
        <dbReference type="EC" id="3.2.1.55"/>
    </reaction>
</comment>
<name>A0A7X2LRV7_9BURK</name>
<dbReference type="PANTHER" id="PTHR43576:SF2">
    <property type="entry name" value="INTRACELLULAR EXO-ALPHA-L-ARABINOFURANOSIDASE 2"/>
    <property type="match status" value="1"/>
</dbReference>
<accession>A0A7X2LRV7</accession>
<proteinExistence type="inferred from homology"/>
<dbReference type="EMBL" id="WKJJ01000001">
    <property type="protein sequence ID" value="MRV70322.1"/>
    <property type="molecule type" value="Genomic_DNA"/>
</dbReference>
<evidence type="ECO:0000256" key="2">
    <source>
        <dbReference type="ARBA" id="ARBA00007186"/>
    </source>
</evidence>
<keyword evidence="7" id="KW-0326">Glycosidase</keyword>
<evidence type="ECO:0000256" key="3">
    <source>
        <dbReference type="ARBA" id="ARBA00011165"/>
    </source>
</evidence>
<evidence type="ECO:0000256" key="1">
    <source>
        <dbReference type="ARBA" id="ARBA00001462"/>
    </source>
</evidence>